<comment type="caution">
    <text evidence="6">The sequence shown here is derived from an EMBL/GenBank/DDBJ whole genome shotgun (WGS) entry which is preliminary data.</text>
</comment>
<dbReference type="Pfam" id="PF14524">
    <property type="entry name" value="Wzt_C"/>
    <property type="match status" value="1"/>
</dbReference>
<protein>
    <submittedName>
        <fullName evidence="6">Polysaccharide ABC transporter ATP-binding protein</fullName>
    </submittedName>
</protein>
<dbReference type="InterPro" id="IPR050683">
    <property type="entry name" value="Bact_Polysacc_Export_ATP-bd"/>
</dbReference>
<dbReference type="InterPro" id="IPR003439">
    <property type="entry name" value="ABC_transporter-like_ATP-bd"/>
</dbReference>
<organism evidence="6 7">
    <name type="scientific">Candidatus Methanoperedens nitratireducens</name>
    <dbReference type="NCBI Taxonomy" id="1392998"/>
    <lineage>
        <taxon>Archaea</taxon>
        <taxon>Methanobacteriati</taxon>
        <taxon>Methanobacteriota</taxon>
        <taxon>Stenosarchaea group</taxon>
        <taxon>Methanomicrobia</taxon>
        <taxon>Methanosarcinales</taxon>
        <taxon>ANME-2 cluster</taxon>
        <taxon>Candidatus Methanoperedentaceae</taxon>
        <taxon>Candidatus Methanoperedens</taxon>
    </lineage>
</organism>
<dbReference type="PANTHER" id="PTHR46743">
    <property type="entry name" value="TEICHOIC ACIDS EXPORT ATP-BINDING PROTEIN TAGH"/>
    <property type="match status" value="1"/>
</dbReference>
<dbReference type="Pfam" id="PF00005">
    <property type="entry name" value="ABC_tran"/>
    <property type="match status" value="1"/>
</dbReference>
<evidence type="ECO:0000256" key="1">
    <source>
        <dbReference type="ARBA" id="ARBA00005417"/>
    </source>
</evidence>
<evidence type="ECO:0000259" key="5">
    <source>
        <dbReference type="PROSITE" id="PS50893"/>
    </source>
</evidence>
<dbReference type="Gene3D" id="3.40.50.300">
    <property type="entry name" value="P-loop containing nucleotide triphosphate hydrolases"/>
    <property type="match status" value="1"/>
</dbReference>
<dbReference type="Gene3D" id="2.70.50.60">
    <property type="entry name" value="abc- transporter (atp binding component) like domain"/>
    <property type="match status" value="1"/>
</dbReference>
<dbReference type="SMART" id="SM00382">
    <property type="entry name" value="AAA"/>
    <property type="match status" value="1"/>
</dbReference>
<keyword evidence="2" id="KW-0813">Transport</keyword>
<dbReference type="GO" id="GO:0016887">
    <property type="term" value="F:ATP hydrolysis activity"/>
    <property type="evidence" value="ECO:0007669"/>
    <property type="project" value="InterPro"/>
</dbReference>
<proteinExistence type="inferred from homology"/>
<dbReference type="InterPro" id="IPR015860">
    <property type="entry name" value="ABC_transpr_TagH-like"/>
</dbReference>
<dbReference type="AlphaFoldDB" id="A0A0P8A9J0"/>
<dbReference type="InterPro" id="IPR027417">
    <property type="entry name" value="P-loop_NTPase"/>
</dbReference>
<dbReference type="CDD" id="cd10147">
    <property type="entry name" value="Wzt_C-like"/>
    <property type="match status" value="1"/>
</dbReference>
<keyword evidence="4 6" id="KW-0067">ATP-binding</keyword>
<name>A0A0P8A9J0_9EURY</name>
<evidence type="ECO:0000256" key="4">
    <source>
        <dbReference type="ARBA" id="ARBA00022840"/>
    </source>
</evidence>
<dbReference type="SUPFAM" id="SSF52540">
    <property type="entry name" value="P-loop containing nucleoside triphosphate hydrolases"/>
    <property type="match status" value="1"/>
</dbReference>
<dbReference type="GO" id="GO:0140359">
    <property type="term" value="F:ABC-type transporter activity"/>
    <property type="evidence" value="ECO:0007669"/>
    <property type="project" value="InterPro"/>
</dbReference>
<feature type="non-terminal residue" evidence="6">
    <location>
        <position position="1"/>
    </location>
</feature>
<evidence type="ECO:0000313" key="6">
    <source>
        <dbReference type="EMBL" id="KPQ44960.1"/>
    </source>
</evidence>
<reference evidence="6 7" key="1">
    <citation type="submission" date="2015-09" db="EMBL/GenBank/DDBJ databases">
        <title>A metagenomics-based metabolic model of nitrate-dependent anaerobic oxidation of methane by Methanoperedens-like archaea.</title>
        <authorList>
            <person name="Arshad A."/>
            <person name="Speth D.R."/>
            <person name="De Graaf R.M."/>
            <person name="Op Den Camp H.J."/>
            <person name="Jetten M.S."/>
            <person name="Welte C.U."/>
        </authorList>
    </citation>
    <scope>NUCLEOTIDE SEQUENCE [LARGE SCALE GENOMIC DNA]</scope>
</reference>
<dbReference type="EMBL" id="LKCM01000036">
    <property type="protein sequence ID" value="KPQ44960.1"/>
    <property type="molecule type" value="Genomic_DNA"/>
</dbReference>
<dbReference type="InterPro" id="IPR003593">
    <property type="entry name" value="AAA+_ATPase"/>
</dbReference>
<dbReference type="Proteomes" id="UP000050360">
    <property type="component" value="Unassembled WGS sequence"/>
</dbReference>
<accession>A0A0P8A9J0</accession>
<gene>
    <name evidence="6" type="ORF">MPEBLZ_00431</name>
</gene>
<dbReference type="InterPro" id="IPR029439">
    <property type="entry name" value="Wzt_C"/>
</dbReference>
<evidence type="ECO:0000256" key="3">
    <source>
        <dbReference type="ARBA" id="ARBA00022741"/>
    </source>
</evidence>
<sequence>NVSKHFRIPHEKKTKLFEHITGALKGTTSTYEEFWAVKDVSFTVKKGETLGIIGENGSGKSTLLKIIAGVLTPDSGSVKVNGKVAPFLELGVGFNPELTAEDNVRLYGAIMGMSKRQMEAKFEEIFEFAELERFRNMKLKNFSSGMYARLAFATAAATDPDILLIDEVLSVGDAGFQRKCKIKMDEFISNNKTIILVSHASQSITDMCKTALLLSKGSMEKMGFSKDVMDHYNTKVRAIEEKKLEERFGDKSKEDGHISSVARITDVKMYDENGNETKKFLTNKKFTAKIKYFSNKKINDPIFGFAIHRNDGLLIIGPNTRAHKVSIPAIDGGGIIEYTIDNLPLLKGLYVVSAGIFNFVDGNYIALDYHDKKYYFEVFDNSIEEYGLIYTRSEWKTT</sequence>
<dbReference type="CDD" id="cd03220">
    <property type="entry name" value="ABC_KpsT_Wzt"/>
    <property type="match status" value="1"/>
</dbReference>
<keyword evidence="3" id="KW-0547">Nucleotide-binding</keyword>
<comment type="similarity">
    <text evidence="1">Belongs to the ABC transporter superfamily.</text>
</comment>
<dbReference type="PATRIC" id="fig|1719120.3.peg.466"/>
<evidence type="ECO:0000256" key="2">
    <source>
        <dbReference type="ARBA" id="ARBA00022448"/>
    </source>
</evidence>
<feature type="domain" description="ABC transporter" evidence="5">
    <location>
        <begin position="18"/>
        <end position="241"/>
    </location>
</feature>
<dbReference type="PROSITE" id="PS50893">
    <property type="entry name" value="ABC_TRANSPORTER_2"/>
    <property type="match status" value="1"/>
</dbReference>
<dbReference type="PANTHER" id="PTHR46743:SF2">
    <property type="entry name" value="TEICHOIC ACIDS EXPORT ATP-BINDING PROTEIN TAGH"/>
    <property type="match status" value="1"/>
</dbReference>
<evidence type="ECO:0000313" key="7">
    <source>
        <dbReference type="Proteomes" id="UP000050360"/>
    </source>
</evidence>
<dbReference type="GO" id="GO:0005524">
    <property type="term" value="F:ATP binding"/>
    <property type="evidence" value="ECO:0007669"/>
    <property type="project" value="UniProtKB-KW"/>
</dbReference>
<dbReference type="GO" id="GO:0016020">
    <property type="term" value="C:membrane"/>
    <property type="evidence" value="ECO:0007669"/>
    <property type="project" value="InterPro"/>
</dbReference>